<protein>
    <submittedName>
        <fullName evidence="2">Uridine kinase</fullName>
    </submittedName>
</protein>
<keyword evidence="2" id="KW-0418">Kinase</keyword>
<evidence type="ECO:0000313" key="4">
    <source>
        <dbReference type="Proteomes" id="UP001500220"/>
    </source>
</evidence>
<dbReference type="Gene3D" id="3.40.50.300">
    <property type="entry name" value="P-loop containing nucleotide triphosphate hydrolases"/>
    <property type="match status" value="1"/>
</dbReference>
<dbReference type="AlphaFoldDB" id="A0A917NEZ0"/>
<name>A0A917NEZ0_9PSEU</name>
<dbReference type="EMBL" id="BAAAHC010000006">
    <property type="protein sequence ID" value="GAA0514654.1"/>
    <property type="molecule type" value="Genomic_DNA"/>
</dbReference>
<evidence type="ECO:0000313" key="3">
    <source>
        <dbReference type="Proteomes" id="UP000597989"/>
    </source>
</evidence>
<dbReference type="InterPro" id="IPR027417">
    <property type="entry name" value="P-loop_NTPase"/>
</dbReference>
<reference evidence="1" key="4">
    <citation type="submission" date="2023-12" db="EMBL/GenBank/DDBJ databases">
        <authorList>
            <person name="Sun Q."/>
            <person name="Inoue M."/>
        </authorList>
    </citation>
    <scope>NUCLEOTIDE SEQUENCE</scope>
    <source>
        <strain evidence="1">JCM 10664</strain>
    </source>
</reference>
<evidence type="ECO:0000313" key="2">
    <source>
        <dbReference type="EMBL" id="GGI95743.1"/>
    </source>
</evidence>
<reference evidence="2 3" key="1">
    <citation type="journal article" date="2014" name="Int. J. Syst. Evol. Microbiol.">
        <title>Complete genome sequence of Corynebacterium casei LMG S-19264T (=DSM 44701T), isolated from a smear-ripened cheese.</title>
        <authorList>
            <consortium name="US DOE Joint Genome Institute (JGI-PGF)"/>
            <person name="Walter F."/>
            <person name="Albersmeier A."/>
            <person name="Kalinowski J."/>
            <person name="Ruckert C."/>
        </authorList>
    </citation>
    <scope>NUCLEOTIDE SEQUENCE [LARGE SCALE GENOMIC DNA]</scope>
    <source>
        <strain evidence="2 3">CGMCC 4.7206</strain>
    </source>
</reference>
<evidence type="ECO:0000313" key="1">
    <source>
        <dbReference type="EMBL" id="GAA0514654.1"/>
    </source>
</evidence>
<proteinExistence type="predicted"/>
<keyword evidence="2" id="KW-0808">Transferase</keyword>
<comment type="caution">
    <text evidence="2">The sequence shown here is derived from an EMBL/GenBank/DDBJ whole genome shotgun (WGS) entry which is preliminary data.</text>
</comment>
<dbReference type="Proteomes" id="UP001500220">
    <property type="component" value="Unassembled WGS sequence"/>
</dbReference>
<dbReference type="RefSeq" id="WP_188989223.1">
    <property type="nucleotide sequence ID" value="NZ_BAAAHC010000006.1"/>
</dbReference>
<dbReference type="SUPFAM" id="SSF52540">
    <property type="entry name" value="P-loop containing nucleoside triphosphate hydrolases"/>
    <property type="match status" value="1"/>
</dbReference>
<accession>A0A917NEZ0</accession>
<reference evidence="1 4" key="2">
    <citation type="journal article" date="2019" name="Int. J. Syst. Evol. Microbiol.">
        <title>The Global Catalogue of Microorganisms (GCM) 10K type strain sequencing project: providing services to taxonomists for standard genome sequencing and annotation.</title>
        <authorList>
            <consortium name="The Broad Institute Genomics Platform"/>
            <consortium name="The Broad Institute Genome Sequencing Center for Infectious Disease"/>
            <person name="Wu L."/>
            <person name="Ma J."/>
        </authorList>
    </citation>
    <scope>NUCLEOTIDE SEQUENCE [LARGE SCALE GENOMIC DNA]</scope>
    <source>
        <strain evidence="1 4">JCM 10664</strain>
    </source>
</reference>
<gene>
    <name evidence="1" type="ORF">GCM10009545_16000</name>
    <name evidence="2" type="ORF">GCM10011581_36100</name>
</gene>
<reference evidence="2" key="3">
    <citation type="submission" date="2020-09" db="EMBL/GenBank/DDBJ databases">
        <authorList>
            <person name="Sun Q."/>
            <person name="Zhou Y."/>
        </authorList>
    </citation>
    <scope>NUCLEOTIDE SEQUENCE</scope>
    <source>
        <strain evidence="2">CGMCC 4.7206</strain>
    </source>
</reference>
<dbReference type="EMBL" id="BMMT01000013">
    <property type="protein sequence ID" value="GGI95743.1"/>
    <property type="molecule type" value="Genomic_DNA"/>
</dbReference>
<sequence>MRVRPITPNLLVTEVVERIDALPGRWLRIAVDGAPAADTGDFADSLVEPLRLRGRAVARVRMADYLRPASLRLEHGHADPDSFYTSWFDRNGLTREVLKPLSDKGSGQLLPALWDAAADRSPRLARVRLPERGVAVVDGPLLLGAGLDFDFTIHLWLPPAALRRRTPEPDRWTLPAYERYDQEVSPHTLADYVVRADRPGHPAVIDSFD</sequence>
<keyword evidence="4" id="KW-1185">Reference proteome</keyword>
<dbReference type="Proteomes" id="UP000597989">
    <property type="component" value="Unassembled WGS sequence"/>
</dbReference>
<dbReference type="GO" id="GO:0016301">
    <property type="term" value="F:kinase activity"/>
    <property type="evidence" value="ECO:0007669"/>
    <property type="project" value="UniProtKB-KW"/>
</dbReference>
<organism evidence="2 3">
    <name type="scientific">Saccharopolyspora thermophila</name>
    <dbReference type="NCBI Taxonomy" id="89367"/>
    <lineage>
        <taxon>Bacteria</taxon>
        <taxon>Bacillati</taxon>
        <taxon>Actinomycetota</taxon>
        <taxon>Actinomycetes</taxon>
        <taxon>Pseudonocardiales</taxon>
        <taxon>Pseudonocardiaceae</taxon>
        <taxon>Saccharopolyspora</taxon>
    </lineage>
</organism>